<evidence type="ECO:0000313" key="2">
    <source>
        <dbReference type="Proteomes" id="UP000652231"/>
    </source>
</evidence>
<dbReference type="EMBL" id="BMGK01000003">
    <property type="protein sequence ID" value="GGD85896.1"/>
    <property type="molecule type" value="Genomic_DNA"/>
</dbReference>
<evidence type="ECO:0000313" key="1">
    <source>
        <dbReference type="EMBL" id="GGD85896.1"/>
    </source>
</evidence>
<dbReference type="RefSeq" id="WP_188439626.1">
    <property type="nucleotide sequence ID" value="NZ_BMGK01000003.1"/>
</dbReference>
<evidence type="ECO:0008006" key="3">
    <source>
        <dbReference type="Google" id="ProtNLM"/>
    </source>
</evidence>
<dbReference type="CDD" id="cd00085">
    <property type="entry name" value="HNHc"/>
    <property type="match status" value="1"/>
</dbReference>
<reference evidence="1" key="2">
    <citation type="submission" date="2020-09" db="EMBL/GenBank/DDBJ databases">
        <authorList>
            <person name="Sun Q."/>
            <person name="Zhou Y."/>
        </authorList>
    </citation>
    <scope>NUCLEOTIDE SEQUENCE</scope>
    <source>
        <strain evidence="1">CGMCC 1.12924</strain>
    </source>
</reference>
<reference evidence="1" key="1">
    <citation type="journal article" date="2014" name="Int. J. Syst. Evol. Microbiol.">
        <title>Complete genome sequence of Corynebacterium casei LMG S-19264T (=DSM 44701T), isolated from a smear-ripened cheese.</title>
        <authorList>
            <consortium name="US DOE Joint Genome Institute (JGI-PGF)"/>
            <person name="Walter F."/>
            <person name="Albersmeier A."/>
            <person name="Kalinowski J."/>
            <person name="Ruckert C."/>
        </authorList>
    </citation>
    <scope>NUCLEOTIDE SEQUENCE</scope>
    <source>
        <strain evidence="1">CGMCC 1.12924</strain>
    </source>
</reference>
<dbReference type="AlphaFoldDB" id="A0A8J2Y768"/>
<comment type="caution">
    <text evidence="1">The sequence shown here is derived from an EMBL/GenBank/DDBJ whole genome shotgun (WGS) entry which is preliminary data.</text>
</comment>
<dbReference type="Proteomes" id="UP000652231">
    <property type="component" value="Unassembled WGS sequence"/>
</dbReference>
<accession>A0A8J2Y768</accession>
<keyword evidence="2" id="KW-1185">Reference proteome</keyword>
<dbReference type="InterPro" id="IPR003615">
    <property type="entry name" value="HNH_nuc"/>
</dbReference>
<gene>
    <name evidence="1" type="ORF">GCM10011312_07380</name>
</gene>
<protein>
    <recommendedName>
        <fullName evidence="3">HNH endonuclease</fullName>
    </recommendedName>
</protein>
<organism evidence="1 2">
    <name type="scientific">Planktosalinus lacus</name>
    <dbReference type="NCBI Taxonomy" id="1526573"/>
    <lineage>
        <taxon>Bacteria</taxon>
        <taxon>Pseudomonadati</taxon>
        <taxon>Bacteroidota</taxon>
        <taxon>Flavobacteriia</taxon>
        <taxon>Flavobacteriales</taxon>
        <taxon>Flavobacteriaceae</taxon>
        <taxon>Planktosalinus</taxon>
    </lineage>
</organism>
<name>A0A8J2Y768_9FLAO</name>
<sequence length="111" mass="13128">MPRKPEKIKRSWIPEKKPFDRPVSYQWFYNQTKWRKFSKQYREKNPICVHCEDKGIVTAVDVCDHIRGLGFLLKNNLDPYSEDEVQSLCSRCHNIKTGGESGKTTHFIRRG</sequence>
<proteinExistence type="predicted"/>